<dbReference type="Proteomes" id="UP000050872">
    <property type="component" value="Unassembled WGS sequence"/>
</dbReference>
<reference evidence="1 2" key="1">
    <citation type="journal article" date="2015" name="Genome Announc.">
        <title>Expanding the biotechnology potential of lactobacilli through comparative genomics of 213 strains and associated genera.</title>
        <authorList>
            <person name="Sun Z."/>
            <person name="Harris H.M."/>
            <person name="McCann A."/>
            <person name="Guo C."/>
            <person name="Argimon S."/>
            <person name="Zhang W."/>
            <person name="Yang X."/>
            <person name="Jeffery I.B."/>
            <person name="Cooney J.C."/>
            <person name="Kagawa T.F."/>
            <person name="Liu W."/>
            <person name="Song Y."/>
            <person name="Salvetti E."/>
            <person name="Wrobel A."/>
            <person name="Rasinkangas P."/>
            <person name="Parkhill J."/>
            <person name="Rea M.C."/>
            <person name="O'Sullivan O."/>
            <person name="Ritari J."/>
            <person name="Douillard F.P."/>
            <person name="Paul Ross R."/>
            <person name="Yang R."/>
            <person name="Briner A.E."/>
            <person name="Felis G.E."/>
            <person name="de Vos W.M."/>
            <person name="Barrangou R."/>
            <person name="Klaenhammer T.R."/>
            <person name="Caufield P.W."/>
            <person name="Cui Y."/>
            <person name="Zhang H."/>
            <person name="O'Toole P.W."/>
        </authorList>
    </citation>
    <scope>NUCLEOTIDE SEQUENCE [LARGE SCALE GENOMIC DNA]</scope>
    <source>
        <strain evidence="1 2">DSM 14500</strain>
    </source>
</reference>
<name>A0A0R1QJJ5_9LACO</name>
<dbReference type="STRING" id="1423770.FD29_GL001977"/>
<dbReference type="AlphaFoldDB" id="A0A0R1QJJ5"/>
<dbReference type="OrthoDB" id="2319229at2"/>
<comment type="caution">
    <text evidence="1">The sequence shown here is derived from an EMBL/GenBank/DDBJ whole genome shotgun (WGS) entry which is preliminary data.</text>
</comment>
<dbReference type="PATRIC" id="fig|1423770.3.peg.2030"/>
<gene>
    <name evidence="1" type="ORF">FD29_GL001977</name>
</gene>
<dbReference type="EMBL" id="AZEZ01000032">
    <property type="protein sequence ID" value="KRL44780.1"/>
    <property type="molecule type" value="Genomic_DNA"/>
</dbReference>
<dbReference type="RefSeq" id="WP_057887611.1">
    <property type="nucleotide sequence ID" value="NZ_AZEZ01000032.1"/>
</dbReference>
<accession>A0A0R1QJJ5</accession>
<evidence type="ECO:0000313" key="2">
    <source>
        <dbReference type="Proteomes" id="UP000050872"/>
    </source>
</evidence>
<proteinExistence type="predicted"/>
<keyword evidence="2" id="KW-1185">Reference proteome</keyword>
<organism evidence="1 2">
    <name type="scientific">Companilactobacillus mindensis DSM 14500</name>
    <dbReference type="NCBI Taxonomy" id="1423770"/>
    <lineage>
        <taxon>Bacteria</taxon>
        <taxon>Bacillati</taxon>
        <taxon>Bacillota</taxon>
        <taxon>Bacilli</taxon>
        <taxon>Lactobacillales</taxon>
        <taxon>Lactobacillaceae</taxon>
        <taxon>Companilactobacillus</taxon>
    </lineage>
</organism>
<protein>
    <submittedName>
        <fullName evidence="1">Uncharacterized protein</fullName>
    </submittedName>
</protein>
<sequence>MVLKIKQELKDLLTATNLGQSRDHPLAGWNVLTILYGNRISLDTPRTFKFISDQYNNYLDIENDESPISDTVLKNVLDVLNDQAHLIETFPRKIRVLMNSGNYHMQQASVYRITSRGIEYLNLIPKVLDAESTVTANTNRIDEYCDLIKKISHFEEDDTSTELFNNFHNMLSAYSDVMKGMHKLSEDLEELANDLAFDRGGKVAEHLQVMLNDQALPALRKLVDQGPKLQYLDEQPNFSDQVARSRQGKGSLEVSRALNDEVKLSSQFQQDKSYVETQLQELSTSFEPTKTAIDSSYDSIYLIYIRIIGVNDLLIQEYDHINQQTVDIKELTKDIDSLLQNYQQLSIPEQIPRHLGQDRNLENISTDDLLDATTLGPIKYQAVDAKKRVATLADNPEIAEDEVNNTLNNQNDLAEFKKLVMIDDLHGKVDRDLELHSMVARDEIIKLYSASGYDHYESFTIFGRPIKKAEPIVKAGRVKIHCGKEKYAVYLPTGFSFEFGTRRKFN</sequence>
<evidence type="ECO:0000313" key="1">
    <source>
        <dbReference type="EMBL" id="KRL44780.1"/>
    </source>
</evidence>